<dbReference type="SUPFAM" id="SSF47370">
    <property type="entry name" value="Bromodomain"/>
    <property type="match status" value="1"/>
</dbReference>
<dbReference type="PANTHER" id="PTHR15398:SF4">
    <property type="entry name" value="BROMODOMAIN-CONTAINING PROTEIN 8 ISOFORM X1"/>
    <property type="match status" value="1"/>
</dbReference>
<evidence type="ECO:0000313" key="4">
    <source>
        <dbReference type="Proteomes" id="UP000288859"/>
    </source>
</evidence>
<name>A0A438N8N8_EXOME</name>
<feature type="compositionally biased region" description="Low complexity" evidence="2">
    <location>
        <begin position="395"/>
        <end position="412"/>
    </location>
</feature>
<evidence type="ECO:0000256" key="1">
    <source>
        <dbReference type="ARBA" id="ARBA00023117"/>
    </source>
</evidence>
<dbReference type="EMBL" id="NAJM01000014">
    <property type="protein sequence ID" value="RVX72143.1"/>
    <property type="molecule type" value="Genomic_DNA"/>
</dbReference>
<dbReference type="AlphaFoldDB" id="A0A438N8N8"/>
<feature type="compositionally biased region" description="Pro residues" evidence="2">
    <location>
        <begin position="429"/>
        <end position="441"/>
    </location>
</feature>
<protein>
    <recommendedName>
        <fullName evidence="5">Bromo domain-containing protein</fullName>
    </recommendedName>
</protein>
<sequence length="970" mass="105324">MPSLKAYTHYETLAFCQLIASHGLDPSSFEDISTSLNANQLIRESTTYDQSRFTAAALQTLYDELLLAEKSAQKPTTNGDTNTKKRKLSASPSPPENEIPSDEDLFQILVERLYGRFREQAIKEIRQDEEAYATLQKDVTELEKKVKDEEAQQNRARALLQKAQADLDEKKRKDREASKAAQAQAQTQAQAQAQTTVPQNLPSPDPAAAQLQASLDATRPDLPIPPSTTPLETKASPSPIRTTQPLAPSKSPVPSTTPIPVSARQSAEPNASRNSQPPLVGPSTHNSPGSYPRTLQVPPQRPNYAPINPQHFQPGPHGQPVPIVPHTPGMPMAPPAEFPNLKRANSSGQGRGSPIHMTPQQAYPPYPPYGQAPWPPHMSPQHQFQQTPPYPNQPYYPQSPTGRGMPYQTPHHPQYPPFPQSGPVHYQGQPPPQGWYPPPGQPYGFSGPPNVTPGPRSESRRALSKGRSSTPWKKRLEQSSSSRLPSPTRPEREVSPLTDTESPSQPGKPTRSSTTTTKERLAAESPTPTRERQSTRGRRVASATPSARSPSAASMTSETPTESRRKGRPRKIKAEPPSTPAAIASDNEQPKPSERRGRSRGEALALPSEVHSTGTTAQKRKRSTTRDSITPSLPSPEPPRYSTAQFTHDPGYVVVSKNFHKTALLLINDISTHKLAGIFGKPLSERDAPGYKDLVLRPQDLKSIKAAVSKGGKAAHIAIEAIEGDQRSGEEESTEPLPQGTESESKEGSLGNGMFLVKTFEDIVPPKGIVNSSQLEMEVARVFANAVMFNPLPSSERGFGRSLRLRRNGGTLDPPRETERGDHDNNNDTDTDNEDDEDENNDNDNVERPSPSQDSEGSPLDSEGEGGIIADTRDMFEDAIDRVSKWKKVESERLAGPDEASAQSTSKPTATPAAHDKGSASVAASVRNSSVSSAVPDEESGPAVENNNTTAATPAAHAPGTARKRRRLAD</sequence>
<dbReference type="VEuPathDB" id="FungiDB:PV10_00993"/>
<dbReference type="Gene3D" id="1.20.920.10">
    <property type="entry name" value="Bromodomain-like"/>
    <property type="match status" value="1"/>
</dbReference>
<feature type="compositionally biased region" description="Basic and acidic residues" evidence="2">
    <location>
        <begin position="814"/>
        <end position="826"/>
    </location>
</feature>
<feature type="compositionally biased region" description="Polar residues" evidence="2">
    <location>
        <begin position="497"/>
        <end position="516"/>
    </location>
</feature>
<accession>A0A438N8N8</accession>
<keyword evidence="1" id="KW-0103">Bromodomain</keyword>
<dbReference type="GO" id="GO:0035267">
    <property type="term" value="C:NuA4 histone acetyltransferase complex"/>
    <property type="evidence" value="ECO:0007669"/>
    <property type="project" value="TreeGrafter"/>
</dbReference>
<dbReference type="InterPro" id="IPR036427">
    <property type="entry name" value="Bromodomain-like_sf"/>
</dbReference>
<feature type="region of interest" description="Disordered" evidence="2">
    <location>
        <begin position="891"/>
        <end position="970"/>
    </location>
</feature>
<feature type="compositionally biased region" description="Polar residues" evidence="2">
    <location>
        <begin position="229"/>
        <end position="246"/>
    </location>
</feature>
<feature type="region of interest" description="Disordered" evidence="2">
    <location>
        <begin position="164"/>
        <end position="645"/>
    </location>
</feature>
<reference evidence="3 4" key="1">
    <citation type="submission" date="2017-03" db="EMBL/GenBank/DDBJ databases">
        <title>Genomes of endolithic fungi from Antarctica.</title>
        <authorList>
            <person name="Coleine C."/>
            <person name="Masonjones S."/>
            <person name="Stajich J.E."/>
        </authorList>
    </citation>
    <scope>NUCLEOTIDE SEQUENCE [LARGE SCALE GENOMIC DNA]</scope>
    <source>
        <strain evidence="3 4">CCFEE 6314</strain>
    </source>
</reference>
<feature type="compositionally biased region" description="Acidic residues" evidence="2">
    <location>
        <begin position="827"/>
        <end position="844"/>
    </location>
</feature>
<feature type="compositionally biased region" description="Low complexity" evidence="2">
    <location>
        <begin position="942"/>
        <end position="961"/>
    </location>
</feature>
<feature type="region of interest" description="Disordered" evidence="2">
    <location>
        <begin position="72"/>
        <end position="103"/>
    </location>
</feature>
<feature type="compositionally biased region" description="Basic and acidic residues" evidence="2">
    <location>
        <begin position="588"/>
        <end position="601"/>
    </location>
</feature>
<feature type="region of interest" description="Disordered" evidence="2">
    <location>
        <begin position="721"/>
        <end position="751"/>
    </location>
</feature>
<proteinExistence type="predicted"/>
<dbReference type="OrthoDB" id="21449at2759"/>
<gene>
    <name evidence="3" type="ORF">B0A52_04741</name>
</gene>
<feature type="compositionally biased region" description="Low complexity" evidence="2">
    <location>
        <begin position="248"/>
        <end position="262"/>
    </location>
</feature>
<evidence type="ECO:0008006" key="5">
    <source>
        <dbReference type="Google" id="ProtNLM"/>
    </source>
</evidence>
<feature type="compositionally biased region" description="Polar residues" evidence="2">
    <location>
        <begin position="263"/>
        <end position="289"/>
    </location>
</feature>
<dbReference type="PANTHER" id="PTHR15398">
    <property type="entry name" value="BROMODOMAIN-CONTAINING PROTEIN 8"/>
    <property type="match status" value="1"/>
</dbReference>
<feature type="compositionally biased region" description="Basic and acidic residues" evidence="2">
    <location>
        <begin position="165"/>
        <end position="178"/>
    </location>
</feature>
<feature type="compositionally biased region" description="Pro residues" evidence="2">
    <location>
        <begin position="362"/>
        <end position="378"/>
    </location>
</feature>
<evidence type="ECO:0000256" key="2">
    <source>
        <dbReference type="SAM" id="MobiDB-lite"/>
    </source>
</evidence>
<feature type="compositionally biased region" description="Low complexity" evidence="2">
    <location>
        <begin position="541"/>
        <end position="557"/>
    </location>
</feature>
<evidence type="ECO:0000313" key="3">
    <source>
        <dbReference type="EMBL" id="RVX72143.1"/>
    </source>
</evidence>
<feature type="compositionally biased region" description="Low complexity" evidence="2">
    <location>
        <begin position="180"/>
        <end position="196"/>
    </location>
</feature>
<feature type="compositionally biased region" description="Low complexity" evidence="2">
    <location>
        <begin position="919"/>
        <end position="935"/>
    </location>
</feature>
<feature type="region of interest" description="Disordered" evidence="2">
    <location>
        <begin position="791"/>
        <end position="876"/>
    </location>
</feature>
<dbReference type="GO" id="GO:0006325">
    <property type="term" value="P:chromatin organization"/>
    <property type="evidence" value="ECO:0007669"/>
    <property type="project" value="UniProtKB-ARBA"/>
</dbReference>
<organism evidence="3 4">
    <name type="scientific">Exophiala mesophila</name>
    <name type="common">Black yeast-like fungus</name>
    <dbReference type="NCBI Taxonomy" id="212818"/>
    <lineage>
        <taxon>Eukaryota</taxon>
        <taxon>Fungi</taxon>
        <taxon>Dikarya</taxon>
        <taxon>Ascomycota</taxon>
        <taxon>Pezizomycotina</taxon>
        <taxon>Eurotiomycetes</taxon>
        <taxon>Chaetothyriomycetidae</taxon>
        <taxon>Chaetothyriales</taxon>
        <taxon>Herpotrichiellaceae</taxon>
        <taxon>Exophiala</taxon>
    </lineage>
</organism>
<dbReference type="Proteomes" id="UP000288859">
    <property type="component" value="Unassembled WGS sequence"/>
</dbReference>
<comment type="caution">
    <text evidence="3">The sequence shown here is derived from an EMBL/GenBank/DDBJ whole genome shotgun (WGS) entry which is preliminary data.</text>
</comment>